<sequence>MGLVANTVAAAAEGRLPADLHGLNKQMEALGWSPAGAIAPPYCRQWASGEIRAHLVDEDEAWFVDIIFRELRPEGVEESGNDAVEEEAKRQLPVYRAFLSDLLNALSGRVRFERATESRFDHMDFVESTEGEIAGRPFVMGVSAADIDLPVLVMARMGVSSGGDDEEETRS</sequence>
<accession>A0ABQ2U9H6</accession>
<proteinExistence type="predicted"/>
<protein>
    <recommendedName>
        <fullName evidence="3">Mycothiol-dependent maleylpyruvate isomerase metal-binding domain-containing protein</fullName>
    </recommendedName>
</protein>
<gene>
    <name evidence="1" type="ORF">GCM10010287_61700</name>
</gene>
<comment type="caution">
    <text evidence="1">The sequence shown here is derived from an EMBL/GenBank/DDBJ whole genome shotgun (WGS) entry which is preliminary data.</text>
</comment>
<dbReference type="EMBL" id="BMTZ01000032">
    <property type="protein sequence ID" value="GGT79006.1"/>
    <property type="molecule type" value="Genomic_DNA"/>
</dbReference>
<evidence type="ECO:0008006" key="3">
    <source>
        <dbReference type="Google" id="ProtNLM"/>
    </source>
</evidence>
<name>A0ABQ2U9H6_9ACTN</name>
<reference evidence="2" key="1">
    <citation type="journal article" date="2019" name="Int. J. Syst. Evol. Microbiol.">
        <title>The Global Catalogue of Microorganisms (GCM) 10K type strain sequencing project: providing services to taxonomists for standard genome sequencing and annotation.</title>
        <authorList>
            <consortium name="The Broad Institute Genomics Platform"/>
            <consortium name="The Broad Institute Genome Sequencing Center for Infectious Disease"/>
            <person name="Wu L."/>
            <person name="Ma J."/>
        </authorList>
    </citation>
    <scope>NUCLEOTIDE SEQUENCE [LARGE SCALE GENOMIC DNA]</scope>
    <source>
        <strain evidence="2">JCM 4422</strain>
    </source>
</reference>
<organism evidence="1 2">
    <name type="scientific">Streptomyces variabilis</name>
    <dbReference type="NCBI Taxonomy" id="67372"/>
    <lineage>
        <taxon>Bacteria</taxon>
        <taxon>Bacillati</taxon>
        <taxon>Actinomycetota</taxon>
        <taxon>Actinomycetes</taxon>
        <taxon>Kitasatosporales</taxon>
        <taxon>Streptomycetaceae</taxon>
        <taxon>Streptomyces</taxon>
        <taxon>Streptomyces griseoincarnatus group</taxon>
    </lineage>
</organism>
<evidence type="ECO:0000313" key="2">
    <source>
        <dbReference type="Proteomes" id="UP000629911"/>
    </source>
</evidence>
<evidence type="ECO:0000313" key="1">
    <source>
        <dbReference type="EMBL" id="GGT79006.1"/>
    </source>
</evidence>
<dbReference type="RefSeq" id="WP_143637033.1">
    <property type="nucleotide sequence ID" value="NZ_BMTZ01000032.1"/>
</dbReference>
<keyword evidence="2" id="KW-1185">Reference proteome</keyword>
<dbReference type="Proteomes" id="UP000629911">
    <property type="component" value="Unassembled WGS sequence"/>
</dbReference>